<keyword evidence="5" id="KW-0029">Amino-acid transport</keyword>
<evidence type="ECO:0000256" key="8">
    <source>
        <dbReference type="SAM" id="Phobius"/>
    </source>
</evidence>
<dbReference type="GO" id="GO:0022857">
    <property type="term" value="F:transmembrane transporter activity"/>
    <property type="evidence" value="ECO:0007669"/>
    <property type="project" value="InterPro"/>
</dbReference>
<proteinExistence type="inferred from homology"/>
<dbReference type="InterPro" id="IPR011701">
    <property type="entry name" value="MFS"/>
</dbReference>
<dbReference type="InterPro" id="IPR052599">
    <property type="entry name" value="SLC43A_AATransporter"/>
</dbReference>
<evidence type="ECO:0000256" key="7">
    <source>
        <dbReference type="ARBA" id="ARBA00023136"/>
    </source>
</evidence>
<evidence type="ECO:0000256" key="5">
    <source>
        <dbReference type="ARBA" id="ARBA00022970"/>
    </source>
</evidence>
<feature type="transmembrane region" description="Helical" evidence="8">
    <location>
        <begin position="135"/>
        <end position="156"/>
    </location>
</feature>
<dbReference type="Gene3D" id="1.20.1250.20">
    <property type="entry name" value="MFS general substrate transporter like domains"/>
    <property type="match status" value="1"/>
</dbReference>
<accession>A0A7S4E030</accession>
<feature type="transmembrane region" description="Helical" evidence="8">
    <location>
        <begin position="28"/>
        <end position="48"/>
    </location>
</feature>
<dbReference type="PANTHER" id="PTHR20772">
    <property type="entry name" value="PROTEIN FMP42"/>
    <property type="match status" value="1"/>
</dbReference>
<feature type="transmembrane region" description="Helical" evidence="8">
    <location>
        <begin position="326"/>
        <end position="345"/>
    </location>
</feature>
<feature type="transmembrane region" description="Helical" evidence="8">
    <location>
        <begin position="269"/>
        <end position="287"/>
    </location>
</feature>
<evidence type="ECO:0000256" key="2">
    <source>
        <dbReference type="ARBA" id="ARBA00006595"/>
    </source>
</evidence>
<feature type="transmembrane region" description="Helical" evidence="8">
    <location>
        <begin position="448"/>
        <end position="466"/>
    </location>
</feature>
<name>A0A7S4E030_9EUKA</name>
<dbReference type="GO" id="GO:0006865">
    <property type="term" value="P:amino acid transport"/>
    <property type="evidence" value="ECO:0007669"/>
    <property type="project" value="UniProtKB-KW"/>
</dbReference>
<feature type="transmembrane region" description="Helical" evidence="8">
    <location>
        <begin position="200"/>
        <end position="221"/>
    </location>
</feature>
<feature type="transmembrane region" description="Helical" evidence="8">
    <location>
        <begin position="352"/>
        <end position="371"/>
    </location>
</feature>
<feature type="transmembrane region" description="Helical" evidence="8">
    <location>
        <begin position="413"/>
        <end position="436"/>
    </location>
</feature>
<comment type="subcellular location">
    <subcellularLocation>
        <location evidence="1">Membrane</location>
        <topology evidence="1">Multi-pass membrane protein</topology>
    </subcellularLocation>
</comment>
<evidence type="ECO:0008006" key="10">
    <source>
        <dbReference type="Google" id="ProtNLM"/>
    </source>
</evidence>
<evidence type="ECO:0000313" key="9">
    <source>
        <dbReference type="EMBL" id="CAE0681332.1"/>
    </source>
</evidence>
<gene>
    <name evidence="9" type="ORF">LGLO00237_LOCUS33119</name>
</gene>
<dbReference type="Pfam" id="PF07690">
    <property type="entry name" value="MFS_1"/>
    <property type="match status" value="1"/>
</dbReference>
<dbReference type="InterPro" id="IPR036259">
    <property type="entry name" value="MFS_trans_sf"/>
</dbReference>
<dbReference type="SUPFAM" id="SSF103473">
    <property type="entry name" value="MFS general substrate transporter"/>
    <property type="match status" value="1"/>
</dbReference>
<comment type="similarity">
    <text evidence="2">Belongs to the SLC43A transporter (TC 2.A.1.44) family.</text>
</comment>
<organism evidence="9">
    <name type="scientific">Lotharella globosa</name>
    <dbReference type="NCBI Taxonomy" id="91324"/>
    <lineage>
        <taxon>Eukaryota</taxon>
        <taxon>Sar</taxon>
        <taxon>Rhizaria</taxon>
        <taxon>Cercozoa</taxon>
        <taxon>Chlorarachniophyceae</taxon>
        <taxon>Lotharella</taxon>
    </lineage>
</organism>
<evidence type="ECO:0000256" key="1">
    <source>
        <dbReference type="ARBA" id="ARBA00004141"/>
    </source>
</evidence>
<dbReference type="PANTHER" id="PTHR20772:SF2">
    <property type="entry name" value="PROTEIN FMP42"/>
    <property type="match status" value="1"/>
</dbReference>
<keyword evidence="7 8" id="KW-0472">Membrane</keyword>
<reference evidence="9" key="1">
    <citation type="submission" date="2021-01" db="EMBL/GenBank/DDBJ databases">
        <authorList>
            <person name="Corre E."/>
            <person name="Pelletier E."/>
            <person name="Niang G."/>
            <person name="Scheremetjew M."/>
            <person name="Finn R."/>
            <person name="Kale V."/>
            <person name="Holt S."/>
            <person name="Cochrane G."/>
            <person name="Meng A."/>
            <person name="Brown T."/>
            <person name="Cohen L."/>
        </authorList>
    </citation>
    <scope>NUCLEOTIDE SEQUENCE</scope>
    <source>
        <strain evidence="9">CCCM811</strain>
    </source>
</reference>
<keyword evidence="6 8" id="KW-1133">Transmembrane helix</keyword>
<feature type="transmembrane region" description="Helical" evidence="8">
    <location>
        <begin position="108"/>
        <end position="129"/>
    </location>
</feature>
<feature type="transmembrane region" description="Helical" evidence="8">
    <location>
        <begin position="377"/>
        <end position="401"/>
    </location>
</feature>
<evidence type="ECO:0000256" key="3">
    <source>
        <dbReference type="ARBA" id="ARBA00022448"/>
    </source>
</evidence>
<protein>
    <recommendedName>
        <fullName evidence="10">Major facilitator superfamily (MFS) profile domain-containing protein</fullName>
    </recommendedName>
</protein>
<evidence type="ECO:0000256" key="4">
    <source>
        <dbReference type="ARBA" id="ARBA00022692"/>
    </source>
</evidence>
<dbReference type="EMBL" id="HBIV01047617">
    <property type="protein sequence ID" value="CAE0681332.1"/>
    <property type="molecule type" value="Transcribed_RNA"/>
</dbReference>
<keyword evidence="3" id="KW-0813">Transport</keyword>
<evidence type="ECO:0000256" key="6">
    <source>
        <dbReference type="ARBA" id="ARBA00022989"/>
    </source>
</evidence>
<feature type="transmembrane region" description="Helical" evidence="8">
    <location>
        <begin position="168"/>
        <end position="188"/>
    </location>
</feature>
<sequence>MAVEATAPPVCRPGHADAGFDITWRRTVLAIVSNWICLIVGGGSLFGYNALRPVLIADGAYEELCEPGNSGCPEQRLALNLCEVASFVCVNVTILPLGMLMDRLGPRLACFFNTLLYAVGFSLLILATRLKASSFYMWGLVVVACSANFSFLTAVATAKMFRDESKTYFISAGTALAYEVAPIMMYILQVVVPSYMTLETGFIIIATLTCLCAATVGLFHLSHEEACRVDAYHERKRLAASPNDRWIEKRALSGENPDRAWAHMTHPRYVLMVLFMCIVNSKNQFYVATFADQIDYAAAGHVPSSSPGIVAEGWDARVSVNRWFDIGTFVAPVVTLPFIISFLGYHSDRFDLVFGYLWGMTITHAVLNTFGKRSLEAQFVAMVIFFALRPLKWSACCDYLHHQPYRLGEYGRLYGVLSLVCAAGAMCLYPLSWMAYNWFDGSFYTPNLILTALEVIVVGFPVYLHATEHSSISSLSSTWSSMTSFWSSSLSPWGKKSRHCAVKSLFDKEVKVPLLGFRNETKELKRVVAA</sequence>
<dbReference type="AlphaFoldDB" id="A0A7S4E030"/>
<keyword evidence="4 8" id="KW-0812">Transmembrane</keyword>
<dbReference type="GO" id="GO:0016020">
    <property type="term" value="C:membrane"/>
    <property type="evidence" value="ECO:0007669"/>
    <property type="project" value="UniProtKB-SubCell"/>
</dbReference>